<name>A0A0F9WV53_TRIHA</name>
<feature type="non-terminal residue" evidence="1">
    <location>
        <position position="1"/>
    </location>
</feature>
<evidence type="ECO:0008006" key="3">
    <source>
        <dbReference type="Google" id="ProtNLM"/>
    </source>
</evidence>
<dbReference type="OMA" id="LLKHMWG"/>
<reference evidence="2" key="1">
    <citation type="journal article" date="2015" name="Genome Announc.">
        <title>Draft whole-genome sequence of the biocontrol agent Trichoderma harzianum T6776.</title>
        <authorList>
            <person name="Baroncelli R."/>
            <person name="Piaggeschi G."/>
            <person name="Fiorini L."/>
            <person name="Bertolini E."/>
            <person name="Zapparata A."/>
            <person name="Pe M.E."/>
            <person name="Sarrocco S."/>
            <person name="Vannacci G."/>
        </authorList>
    </citation>
    <scope>NUCLEOTIDE SEQUENCE [LARGE SCALE GENOMIC DNA]</scope>
    <source>
        <strain evidence="2">T6776</strain>
    </source>
</reference>
<dbReference type="OrthoDB" id="2735536at2759"/>
<dbReference type="Gene3D" id="3.40.50.720">
    <property type="entry name" value="NAD(P)-binding Rossmann-like Domain"/>
    <property type="match status" value="1"/>
</dbReference>
<accession>A0A0F9WV53</accession>
<gene>
    <name evidence="1" type="ORF">THAR02_11500</name>
</gene>
<organism evidence="1 2">
    <name type="scientific">Trichoderma harzianum</name>
    <name type="common">Hypocrea lixii</name>
    <dbReference type="NCBI Taxonomy" id="5544"/>
    <lineage>
        <taxon>Eukaryota</taxon>
        <taxon>Fungi</taxon>
        <taxon>Dikarya</taxon>
        <taxon>Ascomycota</taxon>
        <taxon>Pezizomycotina</taxon>
        <taxon>Sordariomycetes</taxon>
        <taxon>Hypocreomycetidae</taxon>
        <taxon>Hypocreales</taxon>
        <taxon>Hypocreaceae</taxon>
        <taxon>Trichoderma</taxon>
    </lineage>
</organism>
<dbReference type="Proteomes" id="UP000034112">
    <property type="component" value="Unassembled WGS sequence"/>
</dbReference>
<comment type="caution">
    <text evidence="1">The sequence shown here is derived from an EMBL/GenBank/DDBJ whole genome shotgun (WGS) entry which is preliminary data.</text>
</comment>
<proteinExistence type="predicted"/>
<dbReference type="EMBL" id="JOKZ01001559">
    <property type="protein sequence ID" value="KKO96399.1"/>
    <property type="molecule type" value="Genomic_DNA"/>
</dbReference>
<dbReference type="AlphaFoldDB" id="A0A0F9WV53"/>
<evidence type="ECO:0000313" key="1">
    <source>
        <dbReference type="EMBL" id="KKO96399.1"/>
    </source>
</evidence>
<protein>
    <recommendedName>
        <fullName evidence="3">Aldehyde reductase</fullName>
    </recommendedName>
</protein>
<evidence type="ECO:0000313" key="2">
    <source>
        <dbReference type="Proteomes" id="UP000034112"/>
    </source>
</evidence>
<sequence>YYIDVDDAGRLHVAAAVLPKVEDQRIFGFAGRFNWDTVLDIFRKHVPGRKFPDNFSGGEDGNEIIPRGKAEQLLRDLGRPGWTSLEESILANIEGLY</sequence>